<evidence type="ECO:0000313" key="3">
    <source>
        <dbReference type="Proteomes" id="UP001623330"/>
    </source>
</evidence>
<reference evidence="2 3" key="1">
    <citation type="submission" date="2024-05" db="EMBL/GenBank/DDBJ databases">
        <title>Long read based assembly of the Candida bracarensis genome reveals expanded adhesin content.</title>
        <authorList>
            <person name="Marcet-Houben M."/>
            <person name="Ksiezopolska E."/>
            <person name="Gabaldon T."/>
        </authorList>
    </citation>
    <scope>NUCLEOTIDE SEQUENCE [LARGE SCALE GENOMIC DNA]</scope>
    <source>
        <strain evidence="2 3">CBM6</strain>
    </source>
</reference>
<evidence type="ECO:0000313" key="2">
    <source>
        <dbReference type="EMBL" id="KAL3231664.1"/>
    </source>
</evidence>
<evidence type="ECO:0000259" key="1">
    <source>
        <dbReference type="PROSITE" id="PS50053"/>
    </source>
</evidence>
<gene>
    <name evidence="2" type="ORF">RNJ44_00199</name>
</gene>
<accession>A0ABR4NTB4</accession>
<dbReference type="InterPro" id="IPR029071">
    <property type="entry name" value="Ubiquitin-like_domsf"/>
</dbReference>
<sequence>MNTPEYQFVTKYLTLATLNEPKYSPNYQKPLNEVQSIGVALPALKYKYDPTRVAKRAVGSEVELTLKSVRPPKFTLTEKFSGSATVFTVKQRIVQEGHCRHVESIKLLLKGKVLHDNVVLADLGVSDAAVTVMIAKEADEPVVAANNTTPPATEAASVPWDDIQALLKQKIRNGVEANAMFQQLQKGYELAKDQQELLD</sequence>
<dbReference type="Pfam" id="PF16843">
    <property type="entry name" value="Get5_bdg"/>
    <property type="match status" value="1"/>
</dbReference>
<proteinExistence type="predicted"/>
<protein>
    <submittedName>
        <fullName evidence="2">Ubiquitin-like protein MDY2</fullName>
    </submittedName>
</protein>
<dbReference type="Pfam" id="PF00240">
    <property type="entry name" value="ubiquitin"/>
    <property type="match status" value="1"/>
</dbReference>
<dbReference type="InterPro" id="IPR031765">
    <property type="entry name" value="Mdy2_get4-bd"/>
</dbReference>
<feature type="domain" description="Ubiquitin-like" evidence="1">
    <location>
        <begin position="62"/>
        <end position="140"/>
    </location>
</feature>
<organism evidence="2 3">
    <name type="scientific">Nakaseomyces bracarensis</name>
    <dbReference type="NCBI Taxonomy" id="273131"/>
    <lineage>
        <taxon>Eukaryota</taxon>
        <taxon>Fungi</taxon>
        <taxon>Dikarya</taxon>
        <taxon>Ascomycota</taxon>
        <taxon>Saccharomycotina</taxon>
        <taxon>Saccharomycetes</taxon>
        <taxon>Saccharomycetales</taxon>
        <taxon>Saccharomycetaceae</taxon>
        <taxon>Nakaseomyces</taxon>
    </lineage>
</organism>
<name>A0ABR4NTB4_9SACH</name>
<dbReference type="SMART" id="SM00213">
    <property type="entry name" value="UBQ"/>
    <property type="match status" value="1"/>
</dbReference>
<dbReference type="PROSITE" id="PS50053">
    <property type="entry name" value="UBIQUITIN_2"/>
    <property type="match status" value="1"/>
</dbReference>
<dbReference type="EMBL" id="JBEVYD010000006">
    <property type="protein sequence ID" value="KAL3231664.1"/>
    <property type="molecule type" value="Genomic_DNA"/>
</dbReference>
<dbReference type="Gene3D" id="3.10.20.90">
    <property type="entry name" value="Phosphatidylinositol 3-kinase Catalytic Subunit, Chain A, domain 1"/>
    <property type="match status" value="1"/>
</dbReference>
<dbReference type="SUPFAM" id="SSF54236">
    <property type="entry name" value="Ubiquitin-like"/>
    <property type="match status" value="1"/>
</dbReference>
<dbReference type="InterPro" id="IPR040474">
    <property type="entry name" value="MDY2_C"/>
</dbReference>
<dbReference type="Proteomes" id="UP001623330">
    <property type="component" value="Unassembled WGS sequence"/>
</dbReference>
<comment type="caution">
    <text evidence="2">The sequence shown here is derived from an EMBL/GenBank/DDBJ whole genome shotgun (WGS) entry which is preliminary data.</text>
</comment>
<dbReference type="Gene3D" id="1.10.286.70">
    <property type="entry name" value="Get5 dimerization domain"/>
    <property type="match status" value="1"/>
</dbReference>
<dbReference type="InterPro" id="IPR000626">
    <property type="entry name" value="Ubiquitin-like_dom"/>
</dbReference>
<dbReference type="Pfam" id="PF18514">
    <property type="entry name" value="MDY2_C"/>
    <property type="match status" value="1"/>
</dbReference>
<keyword evidence="3" id="KW-1185">Reference proteome</keyword>